<comment type="caution">
    <text evidence="1">The sequence shown here is derived from an EMBL/GenBank/DDBJ whole genome shotgun (WGS) entry which is preliminary data.</text>
</comment>
<evidence type="ECO:0000313" key="1">
    <source>
        <dbReference type="EMBL" id="GMI21449.1"/>
    </source>
</evidence>
<name>A0A9W7L281_9STRA</name>
<evidence type="ECO:0000313" key="2">
    <source>
        <dbReference type="Proteomes" id="UP001165065"/>
    </source>
</evidence>
<protein>
    <submittedName>
        <fullName evidence="1">Uncharacterized protein</fullName>
    </submittedName>
</protein>
<dbReference type="SUPFAM" id="SSF51197">
    <property type="entry name" value="Clavaminate synthase-like"/>
    <property type="match status" value="1"/>
</dbReference>
<dbReference type="PANTHER" id="PTHR37563">
    <property type="entry name" value="PHYTANOYL-COA DIOXYGENASE FAMILY PROTEIN (AFU_ORTHOLOGUE AFUA_2G03330)"/>
    <property type="match status" value="1"/>
</dbReference>
<dbReference type="Pfam" id="PF05721">
    <property type="entry name" value="PhyH"/>
    <property type="match status" value="1"/>
</dbReference>
<dbReference type="InterPro" id="IPR051961">
    <property type="entry name" value="Fungal_Metabolite_Diox"/>
</dbReference>
<organism evidence="1 2">
    <name type="scientific">Triparma columacea</name>
    <dbReference type="NCBI Taxonomy" id="722753"/>
    <lineage>
        <taxon>Eukaryota</taxon>
        <taxon>Sar</taxon>
        <taxon>Stramenopiles</taxon>
        <taxon>Ochrophyta</taxon>
        <taxon>Bolidophyceae</taxon>
        <taxon>Parmales</taxon>
        <taxon>Triparmaceae</taxon>
        <taxon>Triparma</taxon>
    </lineage>
</organism>
<gene>
    <name evidence="1" type="ORF">TrCOL_g3120</name>
</gene>
<sequence>MNAKNHTPFREHRVNGAEMPGAEYALGLGARNGFREIVRRNGSRYECRMGTSSAPFTDDKVRKNGILHDTLKGIFAGSDYYLLGCSVVVSCADPGSSHQQWHVDGGHVDSENHLPCHCLNVFIPLVDLTEDLGPTEIRPGTHVYSRNMSKMMLGAKARKELKSPVAPLLKRGDALLFDYRVLHRGMANTSETEDRPVLVLTYAKTWFKDVFNFPNRSLEEEGVRVDLYNDRVGGAEAFRSWIDSSGWGAVGRGKRFLIFGAGCGEGWLEEEEDGESVRHIGDEGGGQSIVEIEGLKCVFTRRNLREELGMDEEGVAKWCRKRKVARVFVTGEGEKEEEEGGVVGCKFTTFWVGDRGGGSVLQVGAGWTKWGGASGGGRAVFVDKTCNRKG</sequence>
<proteinExistence type="predicted"/>
<dbReference type="PANTHER" id="PTHR37563:SF2">
    <property type="entry name" value="PHYTANOYL-COA DIOXYGENASE FAMILY PROTEIN (AFU_ORTHOLOGUE AFUA_2G03330)"/>
    <property type="match status" value="1"/>
</dbReference>
<dbReference type="Gene3D" id="2.60.120.620">
    <property type="entry name" value="q2cbj1_9rhob like domain"/>
    <property type="match status" value="1"/>
</dbReference>
<reference evidence="2" key="1">
    <citation type="journal article" date="2023" name="Commun. Biol.">
        <title>Genome analysis of Parmales, the sister group of diatoms, reveals the evolutionary specialization of diatoms from phago-mixotrophs to photoautotrophs.</title>
        <authorList>
            <person name="Ban H."/>
            <person name="Sato S."/>
            <person name="Yoshikawa S."/>
            <person name="Yamada K."/>
            <person name="Nakamura Y."/>
            <person name="Ichinomiya M."/>
            <person name="Sato N."/>
            <person name="Blanc-Mathieu R."/>
            <person name="Endo H."/>
            <person name="Kuwata A."/>
            <person name="Ogata H."/>
        </authorList>
    </citation>
    <scope>NUCLEOTIDE SEQUENCE [LARGE SCALE GENOMIC DNA]</scope>
</reference>
<dbReference type="AlphaFoldDB" id="A0A9W7L281"/>
<keyword evidence="2" id="KW-1185">Reference proteome</keyword>
<accession>A0A9W7L281</accession>
<dbReference type="InterPro" id="IPR008775">
    <property type="entry name" value="Phytyl_CoA_dOase-like"/>
</dbReference>
<dbReference type="Proteomes" id="UP001165065">
    <property type="component" value="Unassembled WGS sequence"/>
</dbReference>
<dbReference type="OrthoDB" id="420046at2759"/>
<dbReference type="EMBL" id="BRYA01000530">
    <property type="protein sequence ID" value="GMI21449.1"/>
    <property type="molecule type" value="Genomic_DNA"/>
</dbReference>